<dbReference type="Proteomes" id="UP000008021">
    <property type="component" value="Chromosome 5"/>
</dbReference>
<evidence type="ECO:0000256" key="3">
    <source>
        <dbReference type="ARBA" id="ARBA00022528"/>
    </source>
</evidence>
<dbReference type="Pfam" id="PF07123">
    <property type="entry name" value="PsbW"/>
    <property type="match status" value="1"/>
</dbReference>
<dbReference type="PANTHER" id="PTHR34552">
    <property type="entry name" value="PHOTOSYSTEM II REACTION CENTER W PROTEIN, CHLOROPLASTIC"/>
    <property type="match status" value="1"/>
</dbReference>
<evidence type="ECO:0000256" key="5">
    <source>
        <dbReference type="ARBA" id="ARBA00022640"/>
    </source>
</evidence>
<keyword evidence="4" id="KW-0602">Photosynthesis</keyword>
<dbReference type="eggNOG" id="ENOG502S50E">
    <property type="taxonomic scope" value="Eukaryota"/>
</dbReference>
<accession>A0A0E0DTN8</accession>
<feature type="region of interest" description="Disordered" evidence="10">
    <location>
        <begin position="165"/>
        <end position="206"/>
    </location>
</feature>
<keyword evidence="3" id="KW-0150">Chloroplast</keyword>
<evidence type="ECO:0000256" key="10">
    <source>
        <dbReference type="SAM" id="MobiDB-lite"/>
    </source>
</evidence>
<evidence type="ECO:0000256" key="8">
    <source>
        <dbReference type="ARBA" id="ARBA00023276"/>
    </source>
</evidence>
<sequence length="296" mass="32099">MATITAAAAARAAVARPSGMPQLRARRAERLRCGYSSRDGKEHAAAVKGASSMLATAAAMTASSSAPAAMALVDERMSTEGTGLSLGLSNNLLGWILLGVFGLIWFNAKCSGAELSHLSARSTGAECRATIDGRPTRRADVSKFSATWLNAEVAKLSTIRSGAELRDIKAHPPRRESELSHFSPFPAPRKLRQRRPSPNPPLTRGKSRGFGGDFVWRLWSKMERVVRVHYDGSVLESSNGGSQFDGMSVKTVVFPSKPTFEELLCRTKDILGWSDKVVSIQVRCRCINHDAFRQPS</sequence>
<feature type="compositionally biased region" description="Basic and acidic residues" evidence="10">
    <location>
        <begin position="165"/>
        <end position="179"/>
    </location>
</feature>
<evidence type="ECO:0000313" key="12">
    <source>
        <dbReference type="EnsemblPlants" id="OMERI05G19910.1"/>
    </source>
</evidence>
<evidence type="ECO:0000256" key="11">
    <source>
        <dbReference type="SAM" id="Phobius"/>
    </source>
</evidence>
<dbReference type="GO" id="GO:0042549">
    <property type="term" value="P:photosystem II stabilization"/>
    <property type="evidence" value="ECO:0007669"/>
    <property type="project" value="TreeGrafter"/>
</dbReference>
<keyword evidence="6" id="KW-0793">Thylakoid</keyword>
<evidence type="ECO:0000256" key="1">
    <source>
        <dbReference type="ARBA" id="ARBA00004581"/>
    </source>
</evidence>
<dbReference type="InterPro" id="IPR009806">
    <property type="entry name" value="PSII_PsbW_class2"/>
</dbReference>
<reference evidence="12" key="1">
    <citation type="submission" date="2015-04" db="UniProtKB">
        <authorList>
            <consortium name="EnsemblPlants"/>
        </authorList>
    </citation>
    <scope>IDENTIFICATION</scope>
</reference>
<keyword evidence="7 11" id="KW-0472">Membrane</keyword>
<evidence type="ECO:0000256" key="2">
    <source>
        <dbReference type="ARBA" id="ARBA00010395"/>
    </source>
</evidence>
<evidence type="ECO:0000256" key="4">
    <source>
        <dbReference type="ARBA" id="ARBA00022531"/>
    </source>
</evidence>
<evidence type="ECO:0000313" key="13">
    <source>
        <dbReference type="Proteomes" id="UP000008021"/>
    </source>
</evidence>
<dbReference type="HOGENOM" id="CLU_941292_0_0_1"/>
<comment type="similarity">
    <text evidence="2">Belongs to the psbW family.</text>
</comment>
<name>A0A0E0DTN8_9ORYZ</name>
<dbReference type="PANTHER" id="PTHR34552:SF1">
    <property type="entry name" value="PHOTOSYSTEM II REACTION CENTER W PROTEIN, CHLOROPLASTIC"/>
    <property type="match status" value="1"/>
</dbReference>
<keyword evidence="11" id="KW-0812">Transmembrane</keyword>
<reference evidence="12" key="2">
    <citation type="submission" date="2018-05" db="EMBL/GenBank/DDBJ databases">
        <title>OmerRS3 (Oryza meridionalis Reference Sequence Version 3).</title>
        <authorList>
            <person name="Zhang J."/>
            <person name="Kudrna D."/>
            <person name="Lee S."/>
            <person name="Talag J."/>
            <person name="Welchert J."/>
            <person name="Wing R.A."/>
        </authorList>
    </citation>
    <scope>NUCLEOTIDE SEQUENCE [LARGE SCALE GENOMIC DNA]</scope>
    <source>
        <strain evidence="12">cv. OR44</strain>
    </source>
</reference>
<dbReference type="GO" id="GO:0009523">
    <property type="term" value="C:photosystem II"/>
    <property type="evidence" value="ECO:0007669"/>
    <property type="project" value="UniProtKB-KW"/>
</dbReference>
<dbReference type="GO" id="GO:0015979">
    <property type="term" value="P:photosynthesis"/>
    <property type="evidence" value="ECO:0007669"/>
    <property type="project" value="UniProtKB-KW"/>
</dbReference>
<organism evidence="12">
    <name type="scientific">Oryza meridionalis</name>
    <dbReference type="NCBI Taxonomy" id="40149"/>
    <lineage>
        <taxon>Eukaryota</taxon>
        <taxon>Viridiplantae</taxon>
        <taxon>Streptophyta</taxon>
        <taxon>Embryophyta</taxon>
        <taxon>Tracheophyta</taxon>
        <taxon>Spermatophyta</taxon>
        <taxon>Magnoliopsida</taxon>
        <taxon>Liliopsida</taxon>
        <taxon>Poales</taxon>
        <taxon>Poaceae</taxon>
        <taxon>BOP clade</taxon>
        <taxon>Oryzoideae</taxon>
        <taxon>Oryzeae</taxon>
        <taxon>Oryzinae</taxon>
        <taxon>Oryza</taxon>
    </lineage>
</organism>
<evidence type="ECO:0000256" key="9">
    <source>
        <dbReference type="ARBA" id="ARBA00031756"/>
    </source>
</evidence>
<dbReference type="EnsemblPlants" id="OMERI05G19910.1">
    <property type="protein sequence ID" value="OMERI05G19910.1"/>
    <property type="gene ID" value="OMERI05G19910"/>
</dbReference>
<proteinExistence type="inferred from homology"/>
<feature type="transmembrane region" description="Helical" evidence="11">
    <location>
        <begin position="85"/>
        <end position="106"/>
    </location>
</feature>
<dbReference type="Gramene" id="OMERI05G19910.1">
    <property type="protein sequence ID" value="OMERI05G19910.1"/>
    <property type="gene ID" value="OMERI05G19910"/>
</dbReference>
<keyword evidence="13" id="KW-1185">Reference proteome</keyword>
<keyword evidence="11" id="KW-1133">Transmembrane helix</keyword>
<evidence type="ECO:0000256" key="6">
    <source>
        <dbReference type="ARBA" id="ARBA00023078"/>
    </source>
</evidence>
<keyword evidence="8" id="KW-0604">Photosystem II</keyword>
<dbReference type="GO" id="GO:0009535">
    <property type="term" value="C:chloroplast thylakoid membrane"/>
    <property type="evidence" value="ECO:0007669"/>
    <property type="project" value="UniProtKB-SubCell"/>
</dbReference>
<keyword evidence="5" id="KW-0934">Plastid</keyword>
<evidence type="ECO:0000256" key="7">
    <source>
        <dbReference type="ARBA" id="ARBA00023136"/>
    </source>
</evidence>
<protein>
    <recommendedName>
        <fullName evidence="9">PSII 6.1 kDa protein</fullName>
    </recommendedName>
</protein>
<dbReference type="AlphaFoldDB" id="A0A0E0DTN8"/>
<comment type="subcellular location">
    <subcellularLocation>
        <location evidence="1">Plastid</location>
        <location evidence="1">Chloroplast thylakoid membrane</location>
        <topology evidence="1">Single-pass membrane protein</topology>
    </subcellularLocation>
</comment>